<gene>
    <name evidence="1" type="ORF">DES45_11213</name>
</gene>
<keyword evidence="2" id="KW-1185">Reference proteome</keyword>
<dbReference type="InterPro" id="IPR036291">
    <property type="entry name" value="NAD(P)-bd_dom_sf"/>
</dbReference>
<dbReference type="RefSeq" id="WP_114772435.1">
    <property type="nucleotide sequence ID" value="NZ_QQBB01000012.1"/>
</dbReference>
<dbReference type="PANTHER" id="PTHR43431:SF1">
    <property type="entry name" value="OS08G0476300 PROTEIN"/>
    <property type="match status" value="1"/>
</dbReference>
<dbReference type="InterPro" id="IPR002347">
    <property type="entry name" value="SDR_fam"/>
</dbReference>
<reference evidence="1 2" key="1">
    <citation type="submission" date="2018-07" db="EMBL/GenBank/DDBJ databases">
        <title>Genomic Encyclopedia of Type Strains, Phase IV (KMG-IV): sequencing the most valuable type-strain genomes for metagenomic binning, comparative biology and taxonomic classification.</title>
        <authorList>
            <person name="Goeker M."/>
        </authorList>
    </citation>
    <scope>NUCLEOTIDE SEQUENCE [LARGE SCALE GENOMIC DNA]</scope>
    <source>
        <strain evidence="1 2">DSM 14364</strain>
    </source>
</reference>
<proteinExistence type="predicted"/>
<dbReference type="CDD" id="cd05233">
    <property type="entry name" value="SDR_c"/>
    <property type="match status" value="1"/>
</dbReference>
<dbReference type="Gene3D" id="3.40.50.720">
    <property type="entry name" value="NAD(P)-binding Rossmann-like Domain"/>
    <property type="match status" value="1"/>
</dbReference>
<dbReference type="EMBL" id="QQBB01000012">
    <property type="protein sequence ID" value="RDI53809.1"/>
    <property type="molecule type" value="Genomic_DNA"/>
</dbReference>
<evidence type="ECO:0000313" key="2">
    <source>
        <dbReference type="Proteomes" id="UP000254925"/>
    </source>
</evidence>
<dbReference type="OrthoDB" id="5513072at2"/>
<evidence type="ECO:0000313" key="1">
    <source>
        <dbReference type="EMBL" id="RDI53809.1"/>
    </source>
</evidence>
<accession>A0A370HA38</accession>
<name>A0A370HA38_9HYPH</name>
<comment type="caution">
    <text evidence="1">The sequence shown here is derived from an EMBL/GenBank/DDBJ whole genome shotgun (WGS) entry which is preliminary data.</text>
</comment>
<organism evidence="1 2">
    <name type="scientific">Microvirga subterranea</name>
    <dbReference type="NCBI Taxonomy" id="186651"/>
    <lineage>
        <taxon>Bacteria</taxon>
        <taxon>Pseudomonadati</taxon>
        <taxon>Pseudomonadota</taxon>
        <taxon>Alphaproteobacteria</taxon>
        <taxon>Hyphomicrobiales</taxon>
        <taxon>Methylobacteriaceae</taxon>
        <taxon>Microvirga</taxon>
    </lineage>
</organism>
<dbReference type="Pfam" id="PF00106">
    <property type="entry name" value="adh_short"/>
    <property type="match status" value="1"/>
</dbReference>
<dbReference type="AlphaFoldDB" id="A0A370HA38"/>
<dbReference type="Proteomes" id="UP000254925">
    <property type="component" value="Unassembled WGS sequence"/>
</dbReference>
<sequence>MAGPLAIVIGAGPGLGLALVRRFARGGMSVGFMARRAEAIGLYQAELDAEGLETRGLVADAGDPPTITRAVDELRNTYGDAHALVYNAAIIEPSRFVTPSGITEAQYASAPGWKARGDPADFDYLMDTFRTNVAGAQHAAGLVAPAMIARGSGSILFTGGVLAFGPWIEWGVTSLGKAALRSLGHSLYKELTPHGVQVATIAIHGTMAKGTPYDYDRVADAYWQVHARPAEEWEPDFHFKPHDGDGKDPDA</sequence>
<dbReference type="SUPFAM" id="SSF51735">
    <property type="entry name" value="NAD(P)-binding Rossmann-fold domains"/>
    <property type="match status" value="1"/>
</dbReference>
<dbReference type="PANTHER" id="PTHR43431">
    <property type="entry name" value="OXIDOREDUCTASE, SHORT CHAIN DEHYDROGENASE/REDUCTASE FAMILY (AFU_ORTHOLOGUE AFUA_5G14000)"/>
    <property type="match status" value="1"/>
</dbReference>
<dbReference type="PRINTS" id="PR00081">
    <property type="entry name" value="GDHRDH"/>
</dbReference>
<protein>
    <submittedName>
        <fullName evidence="1">Short subunit dehydrogenase</fullName>
    </submittedName>
</protein>